<dbReference type="NCBIfam" id="TIGR00115">
    <property type="entry name" value="tig"/>
    <property type="match status" value="1"/>
</dbReference>
<evidence type="ECO:0000313" key="2">
    <source>
        <dbReference type="EMBL" id="MDN4165926.1"/>
    </source>
</evidence>
<dbReference type="SUPFAM" id="SSF109998">
    <property type="entry name" value="Triger factor/SurA peptide-binding domain-like"/>
    <property type="match status" value="1"/>
</dbReference>
<dbReference type="EMBL" id="JAUHJS010000005">
    <property type="protein sequence ID" value="MDN4165926.1"/>
    <property type="molecule type" value="Genomic_DNA"/>
</dbReference>
<dbReference type="EC" id="5.2.1.8" evidence="2"/>
<keyword evidence="2" id="KW-0413">Isomerase</keyword>
<name>A0ABT8F6U6_9BACT</name>
<dbReference type="Proteomes" id="UP001168552">
    <property type="component" value="Unassembled WGS sequence"/>
</dbReference>
<organism evidence="2 3">
    <name type="scientific">Shiella aurantiaca</name>
    <dbReference type="NCBI Taxonomy" id="3058365"/>
    <lineage>
        <taxon>Bacteria</taxon>
        <taxon>Pseudomonadati</taxon>
        <taxon>Bacteroidota</taxon>
        <taxon>Cytophagia</taxon>
        <taxon>Cytophagales</taxon>
        <taxon>Shiellaceae</taxon>
        <taxon>Shiella</taxon>
    </lineage>
</organism>
<dbReference type="GO" id="GO:0003755">
    <property type="term" value="F:peptidyl-prolyl cis-trans isomerase activity"/>
    <property type="evidence" value="ECO:0007669"/>
    <property type="project" value="UniProtKB-EC"/>
</dbReference>
<dbReference type="PANTHER" id="PTHR30560:SF3">
    <property type="entry name" value="TRIGGER FACTOR-LIKE PROTEIN TIG, CHLOROPLASTIC"/>
    <property type="match status" value="1"/>
</dbReference>
<keyword evidence="3" id="KW-1185">Reference proteome</keyword>
<dbReference type="InterPro" id="IPR036611">
    <property type="entry name" value="Trigger_fac_ribosome-bd_sf"/>
</dbReference>
<dbReference type="RefSeq" id="WP_320004462.1">
    <property type="nucleotide sequence ID" value="NZ_JAUHJS010000005.1"/>
</dbReference>
<feature type="domain" description="Trigger factor ribosome-binding bacterial" evidence="1">
    <location>
        <begin position="1"/>
        <end position="149"/>
    </location>
</feature>
<dbReference type="InterPro" id="IPR027304">
    <property type="entry name" value="Trigger_fact/SurA_dom_sf"/>
</dbReference>
<evidence type="ECO:0000313" key="3">
    <source>
        <dbReference type="Proteomes" id="UP001168552"/>
    </source>
</evidence>
<dbReference type="SUPFAM" id="SSF102735">
    <property type="entry name" value="Trigger factor ribosome-binding domain"/>
    <property type="match status" value="1"/>
</dbReference>
<dbReference type="InterPro" id="IPR037041">
    <property type="entry name" value="Trigger_fac_C_sf"/>
</dbReference>
<dbReference type="InterPro" id="IPR008881">
    <property type="entry name" value="Trigger_fac_ribosome-bd_bac"/>
</dbReference>
<dbReference type="InterPro" id="IPR005215">
    <property type="entry name" value="Trig_fac"/>
</dbReference>
<protein>
    <submittedName>
        <fullName evidence="2">Trigger factor</fullName>
        <ecNumber evidence="2">5.2.1.8</ecNumber>
    </submittedName>
</protein>
<proteinExistence type="predicted"/>
<reference evidence="2" key="1">
    <citation type="submission" date="2023-06" db="EMBL/GenBank/DDBJ databases">
        <title>Cytophagales bacterium Strain LB-30, isolated from soil.</title>
        <authorList>
            <person name="Liu B."/>
        </authorList>
    </citation>
    <scope>NUCLEOTIDE SEQUENCE</scope>
    <source>
        <strain evidence="2">LB-30</strain>
    </source>
</reference>
<evidence type="ECO:0000259" key="1">
    <source>
        <dbReference type="Pfam" id="PF05697"/>
    </source>
</evidence>
<comment type="caution">
    <text evidence="2">The sequence shown here is derived from an EMBL/GenBank/DDBJ whole genome shotgun (WGS) entry which is preliminary data.</text>
</comment>
<dbReference type="Gene3D" id="1.10.3120.10">
    <property type="entry name" value="Trigger factor, C-terminal domain"/>
    <property type="match status" value="1"/>
</dbReference>
<gene>
    <name evidence="2" type="primary">tig</name>
    <name evidence="2" type="ORF">QWY31_10460</name>
</gene>
<dbReference type="PIRSF" id="PIRSF003095">
    <property type="entry name" value="Trigger_factor"/>
    <property type="match status" value="1"/>
</dbReference>
<dbReference type="Pfam" id="PF05697">
    <property type="entry name" value="Trigger_N"/>
    <property type="match status" value="1"/>
</dbReference>
<sequence length="444" mass="50450">MDIKLEKKGSSEAIIKISLNEADYQPKVEEKIKEYSKKASIKGFRPGKVPNGLIRKMYGKGILIDEINHILSHSLNDYIKDNKLQIIGEPLPNMAASEKIDWDTQKDFTFEYDLGLVEPFKVDLSAKAKVTSYEIEVDKKVIHETIDNLRRQYGEMSNPEESAEGDFLFGEMKAEDGNFTADVLLPLNQVDKKELKNFLGVKKDTVLSFDLRKVMKDEADIAQLTGMSIAEAANLKGKFTFTVKGINRSTMAEMKQEFFDKIFGKDAVTSEEAFFEKAQATIAENYNRESSALLNIHLQKALVDATEIALPNEFLKKWLLVSNEGKITAEEVEKEFDLYLKELKWSLIKNKIGEENQINATHEDVMNQTKAMIRQQFGGSGLPESIEASMDTFADNYLKSDKGENYMRIFNQVRDEKIVGFIKEKITIANKKVDVEEFKKIAAN</sequence>
<dbReference type="PANTHER" id="PTHR30560">
    <property type="entry name" value="TRIGGER FACTOR CHAPERONE AND PEPTIDYL-PROLYL CIS/TRANS ISOMERASE"/>
    <property type="match status" value="1"/>
</dbReference>
<dbReference type="Gene3D" id="3.30.70.1050">
    <property type="entry name" value="Trigger factor ribosome-binding domain"/>
    <property type="match status" value="1"/>
</dbReference>
<accession>A0ABT8F6U6</accession>